<keyword evidence="2" id="KW-1185">Reference proteome</keyword>
<proteinExistence type="predicted"/>
<gene>
    <name evidence="1" type="ORF">LHCIRMBIA951_00178</name>
</gene>
<reference evidence="1" key="1">
    <citation type="submission" date="2013-09" db="EMBL/GenBank/DDBJ databases">
        <title>Draft Genome Sequence of five Lactobacillus helveticus strains CIRM-BIA 101T, 103, 104, 951 and 953 isolated from milk product.</title>
        <authorList>
            <person name="Valence F."/>
            <person name="Chuat V."/>
            <person name="Ma L."/>
            <person name="Creno S."/>
            <person name="Falentin H."/>
            <person name="Lortal S."/>
            <person name="Bizet C."/>
            <person name="Clermont D."/>
            <person name="Loux V."/>
            <person name="Bouchier C."/>
            <person name="Cousin S."/>
        </authorList>
    </citation>
    <scope>NUCLEOTIDE SEQUENCE [LARGE SCALE GENOMIC DNA]</scope>
    <source>
        <strain evidence="1">CIRM-BIA 951</strain>
    </source>
</reference>
<accession>U6F465</accession>
<protein>
    <submittedName>
        <fullName evidence="1">Uncharacterized protein</fullName>
    </submittedName>
</protein>
<dbReference type="EMBL" id="CBUK010000027">
    <property type="protein sequence ID" value="CDI57779.1"/>
    <property type="molecule type" value="Genomic_DNA"/>
</dbReference>
<organism evidence="1 2">
    <name type="scientific">Lactobacillus helveticus CIRM-BIA 951</name>
    <dbReference type="NCBI Taxonomy" id="1226334"/>
    <lineage>
        <taxon>Bacteria</taxon>
        <taxon>Bacillati</taxon>
        <taxon>Bacillota</taxon>
        <taxon>Bacilli</taxon>
        <taxon>Lactobacillales</taxon>
        <taxon>Lactobacillaceae</taxon>
        <taxon>Lactobacillus</taxon>
    </lineage>
</organism>
<name>U6F465_LACHE</name>
<dbReference type="HOGENOM" id="CLU_3434045_0_0_9"/>
<evidence type="ECO:0000313" key="1">
    <source>
        <dbReference type="EMBL" id="CDI57779.1"/>
    </source>
</evidence>
<sequence>MPVIQGRFELLVQNG</sequence>
<evidence type="ECO:0000313" key="2">
    <source>
        <dbReference type="Proteomes" id="UP000017248"/>
    </source>
</evidence>
<dbReference type="Proteomes" id="UP000017248">
    <property type="component" value="Unassembled WGS sequence"/>
</dbReference>
<comment type="caution">
    <text evidence="1">The sequence shown here is derived from an EMBL/GenBank/DDBJ whole genome shotgun (WGS) entry which is preliminary data.</text>
</comment>